<proteinExistence type="predicted"/>
<evidence type="ECO:0000313" key="2">
    <source>
        <dbReference type="EMBL" id="CAG8726236.1"/>
    </source>
</evidence>
<organism evidence="2 3">
    <name type="scientific">Ambispora leptoticha</name>
    <dbReference type="NCBI Taxonomy" id="144679"/>
    <lineage>
        <taxon>Eukaryota</taxon>
        <taxon>Fungi</taxon>
        <taxon>Fungi incertae sedis</taxon>
        <taxon>Mucoromycota</taxon>
        <taxon>Glomeromycotina</taxon>
        <taxon>Glomeromycetes</taxon>
        <taxon>Archaeosporales</taxon>
        <taxon>Ambisporaceae</taxon>
        <taxon>Ambispora</taxon>
    </lineage>
</organism>
<dbReference type="Proteomes" id="UP000789508">
    <property type="component" value="Unassembled WGS sequence"/>
</dbReference>
<sequence>DNLADEQNTDPNDYRLPKSEYDIDRLQRQHFFIKHLFESNFSCPIEETLKTGARVLDGGCGPGAWLLEMGTTYVNSQFFGIDIEAVYPCQIKPANVNFYQCDLMELEKLNLEENSFDMIRM</sequence>
<dbReference type="CDD" id="cd02440">
    <property type="entry name" value="AdoMet_MTases"/>
    <property type="match status" value="1"/>
</dbReference>
<dbReference type="InterPro" id="IPR025714">
    <property type="entry name" value="Methyltranfer_dom"/>
</dbReference>
<dbReference type="OrthoDB" id="2013972at2759"/>
<dbReference type="Pfam" id="PF13847">
    <property type="entry name" value="Methyltransf_31"/>
    <property type="match status" value="1"/>
</dbReference>
<name>A0A9N9NE17_9GLOM</name>
<accession>A0A9N9NE17</accession>
<protein>
    <submittedName>
        <fullName evidence="2">12917_t:CDS:1</fullName>
    </submittedName>
</protein>
<keyword evidence="3" id="KW-1185">Reference proteome</keyword>
<feature type="non-terminal residue" evidence="2">
    <location>
        <position position="1"/>
    </location>
</feature>
<dbReference type="InterPro" id="IPR029063">
    <property type="entry name" value="SAM-dependent_MTases_sf"/>
</dbReference>
<evidence type="ECO:0000259" key="1">
    <source>
        <dbReference type="Pfam" id="PF13847"/>
    </source>
</evidence>
<gene>
    <name evidence="2" type="ORF">ALEPTO_LOCUS12445</name>
</gene>
<feature type="domain" description="Methyltransferase" evidence="1">
    <location>
        <begin position="50"/>
        <end position="119"/>
    </location>
</feature>
<feature type="non-terminal residue" evidence="2">
    <location>
        <position position="121"/>
    </location>
</feature>
<evidence type="ECO:0000313" key="3">
    <source>
        <dbReference type="Proteomes" id="UP000789508"/>
    </source>
</evidence>
<dbReference type="Gene3D" id="3.40.50.150">
    <property type="entry name" value="Vaccinia Virus protein VP39"/>
    <property type="match status" value="1"/>
</dbReference>
<dbReference type="EMBL" id="CAJVPS010028392">
    <property type="protein sequence ID" value="CAG8726236.1"/>
    <property type="molecule type" value="Genomic_DNA"/>
</dbReference>
<reference evidence="2" key="1">
    <citation type="submission" date="2021-06" db="EMBL/GenBank/DDBJ databases">
        <authorList>
            <person name="Kallberg Y."/>
            <person name="Tangrot J."/>
            <person name="Rosling A."/>
        </authorList>
    </citation>
    <scope>NUCLEOTIDE SEQUENCE</scope>
    <source>
        <strain evidence="2">FL130A</strain>
    </source>
</reference>
<dbReference type="AlphaFoldDB" id="A0A9N9NE17"/>
<comment type="caution">
    <text evidence="2">The sequence shown here is derived from an EMBL/GenBank/DDBJ whole genome shotgun (WGS) entry which is preliminary data.</text>
</comment>
<dbReference type="SUPFAM" id="SSF53335">
    <property type="entry name" value="S-adenosyl-L-methionine-dependent methyltransferases"/>
    <property type="match status" value="1"/>
</dbReference>